<gene>
    <name evidence="2" type="ORF">PFICI_03555</name>
</gene>
<dbReference type="AlphaFoldDB" id="W3XHM7"/>
<organism evidence="2 3">
    <name type="scientific">Pestalotiopsis fici (strain W106-1 / CGMCC3.15140)</name>
    <dbReference type="NCBI Taxonomy" id="1229662"/>
    <lineage>
        <taxon>Eukaryota</taxon>
        <taxon>Fungi</taxon>
        <taxon>Dikarya</taxon>
        <taxon>Ascomycota</taxon>
        <taxon>Pezizomycotina</taxon>
        <taxon>Sordariomycetes</taxon>
        <taxon>Xylariomycetidae</taxon>
        <taxon>Amphisphaeriales</taxon>
        <taxon>Sporocadaceae</taxon>
        <taxon>Pestalotiopsis</taxon>
    </lineage>
</organism>
<evidence type="ECO:0000313" key="3">
    <source>
        <dbReference type="Proteomes" id="UP000030651"/>
    </source>
</evidence>
<keyword evidence="3" id="KW-1185">Reference proteome</keyword>
<name>W3XHM7_PESFW</name>
<dbReference type="HOGENOM" id="CLU_571203_0_0_1"/>
<evidence type="ECO:0000313" key="2">
    <source>
        <dbReference type="EMBL" id="ETS85530.1"/>
    </source>
</evidence>
<dbReference type="STRING" id="1229662.W3XHM7"/>
<evidence type="ECO:0000256" key="1">
    <source>
        <dbReference type="SAM" id="MobiDB-lite"/>
    </source>
</evidence>
<protein>
    <submittedName>
        <fullName evidence="2">Uncharacterized protein</fullName>
    </submittedName>
</protein>
<dbReference type="OrthoDB" id="5273928at2759"/>
<dbReference type="eggNOG" id="ENOG502SDT6">
    <property type="taxonomic scope" value="Eukaryota"/>
</dbReference>
<proteinExistence type="predicted"/>
<dbReference type="InParanoid" id="W3XHM7"/>
<dbReference type="EMBL" id="KI912110">
    <property type="protein sequence ID" value="ETS85530.1"/>
    <property type="molecule type" value="Genomic_DNA"/>
</dbReference>
<reference evidence="3" key="1">
    <citation type="journal article" date="2015" name="BMC Genomics">
        <title>Genomic and transcriptomic analysis of the endophytic fungus Pestalotiopsis fici reveals its lifestyle and high potential for synthesis of natural products.</title>
        <authorList>
            <person name="Wang X."/>
            <person name="Zhang X."/>
            <person name="Liu L."/>
            <person name="Xiang M."/>
            <person name="Wang W."/>
            <person name="Sun X."/>
            <person name="Che Y."/>
            <person name="Guo L."/>
            <person name="Liu G."/>
            <person name="Guo L."/>
            <person name="Wang C."/>
            <person name="Yin W.B."/>
            <person name="Stadler M."/>
            <person name="Zhang X."/>
            <person name="Liu X."/>
        </authorList>
    </citation>
    <scope>NUCLEOTIDE SEQUENCE [LARGE SCALE GENOMIC DNA]</scope>
    <source>
        <strain evidence="3">W106-1 / CGMCC3.15140</strain>
    </source>
</reference>
<dbReference type="GeneID" id="19268568"/>
<dbReference type="Proteomes" id="UP000030651">
    <property type="component" value="Unassembled WGS sequence"/>
</dbReference>
<dbReference type="KEGG" id="pfy:PFICI_03555"/>
<accession>W3XHM7</accession>
<sequence>MNHKYDPDSGLVFLEGQISARRMNRNMASMSQDWHRRSIATNSSSKKRKRRRTPSPGPIPIRSSLFAMCRSKLWENVGIIEEDAFEHVPTRILWDIWFHGQATQKSVPFHAWKVFIKYLSPKEARPESGKVPISLWRQVQHVKRPIAPLSTYLVPLSSQRLDFIAHLTIAEGVSCPASHLLALSTMQNLGVLEIIQPRDPQQAAIFPRVSDSILREWSAVSSQSTNTVSFPSLRVLRIWGEDFVTHKSLQYVTRFPALAVYDVAGRQVDWPPQSLSRSEWLRFSENSQKIQDEKLPADIIRMSSDPGLDRMPGGQGYRLKVAERIARLDMTASMSENSRKLLRSDSPSRFNDMCQSVAIYRSTVSDPELSVTFIPAQGVAKEVGLINKKMPNDDDDDLGAMAKHPREETSDLMGFALYSQLGMLWADRELRTRRTDRVRVEQLATVAGQLVLSSLPYAQICLGRNDYVRGFDPDRRGT</sequence>
<feature type="region of interest" description="Disordered" evidence="1">
    <location>
        <begin position="27"/>
        <end position="60"/>
    </location>
</feature>
<dbReference type="RefSeq" id="XP_007830327.1">
    <property type="nucleotide sequence ID" value="XM_007832136.1"/>
</dbReference>